<feature type="region of interest" description="Disordered" evidence="1">
    <location>
        <begin position="1"/>
        <end position="25"/>
    </location>
</feature>
<evidence type="ECO:0000313" key="3">
    <source>
        <dbReference type="Proteomes" id="UP000050424"/>
    </source>
</evidence>
<feature type="region of interest" description="Disordered" evidence="1">
    <location>
        <begin position="249"/>
        <end position="283"/>
    </location>
</feature>
<proteinExistence type="predicted"/>
<gene>
    <name evidence="2" type="ORF">AK830_g12670</name>
</gene>
<evidence type="ECO:0000313" key="2">
    <source>
        <dbReference type="EMBL" id="KPM33902.1"/>
    </source>
</evidence>
<sequence length="349" mass="39405">MATGNPRIKTEKSRETLGLENGAENPSASVVVTHYPRPGVIQRKKTVKRSEVMEQGRELIQKLNDRQARNEIAGEMHAWLDEHKVKVLPGQVKDQLFVWGLQHGSEIKVWAHSAPDDLEEYTYTYEEEGEAAPQSMLVRRDILGKPLQEIRLVAADLDEARQRRLMRPVRRLENGIDWLDWHERERRAEREAVAEEQKKVRGAFAEAAAKLTTSCGGVEAYGSKLESLLLKADRVLSAVAAKDDGPCKKRRVETPLAKQGDKTEETSVKQEHGKQPAGKPGQVTQDVQVLVDTLTFRLPLNRAVFEQLKKVLKHLDGDVVSGIDYDRERCIARRTERINAVLGSEDETN</sequence>
<comment type="caution">
    <text evidence="2">The sequence shown here is derived from an EMBL/GenBank/DDBJ whole genome shotgun (WGS) entry which is preliminary data.</text>
</comment>
<keyword evidence="3" id="KW-1185">Reference proteome</keyword>
<evidence type="ECO:0000256" key="1">
    <source>
        <dbReference type="SAM" id="MobiDB-lite"/>
    </source>
</evidence>
<dbReference type="AlphaFoldDB" id="A0A0P7AAE2"/>
<reference evidence="2 3" key="1">
    <citation type="submission" date="2015-09" db="EMBL/GenBank/DDBJ databases">
        <title>Draft genome of a European isolate of the apple canker pathogen Neonectria ditissima.</title>
        <authorList>
            <person name="Gomez-Cortecero A."/>
            <person name="Harrison R.J."/>
            <person name="Armitage A.D."/>
        </authorList>
    </citation>
    <scope>NUCLEOTIDE SEQUENCE [LARGE SCALE GENOMIC DNA]</scope>
    <source>
        <strain evidence="2 3">R09/05</strain>
    </source>
</reference>
<protein>
    <submittedName>
        <fullName evidence="2">Uncharacterized protein</fullName>
    </submittedName>
</protein>
<dbReference type="Proteomes" id="UP000050424">
    <property type="component" value="Unassembled WGS sequence"/>
</dbReference>
<dbReference type="EMBL" id="LKCW01000500">
    <property type="protein sequence ID" value="KPM33902.1"/>
    <property type="molecule type" value="Genomic_DNA"/>
</dbReference>
<feature type="compositionally biased region" description="Basic and acidic residues" evidence="1">
    <location>
        <begin position="8"/>
        <end position="17"/>
    </location>
</feature>
<feature type="compositionally biased region" description="Basic and acidic residues" evidence="1">
    <location>
        <begin position="259"/>
        <end position="274"/>
    </location>
</feature>
<dbReference type="OrthoDB" id="5091697at2759"/>
<name>A0A0P7AAE2_9HYPO</name>
<organism evidence="2 3">
    <name type="scientific">Neonectria ditissima</name>
    <dbReference type="NCBI Taxonomy" id="78410"/>
    <lineage>
        <taxon>Eukaryota</taxon>
        <taxon>Fungi</taxon>
        <taxon>Dikarya</taxon>
        <taxon>Ascomycota</taxon>
        <taxon>Pezizomycotina</taxon>
        <taxon>Sordariomycetes</taxon>
        <taxon>Hypocreomycetidae</taxon>
        <taxon>Hypocreales</taxon>
        <taxon>Nectriaceae</taxon>
        <taxon>Neonectria</taxon>
    </lineage>
</organism>
<accession>A0A0P7AAE2</accession>